<feature type="domain" description="Nudix hydrolase" evidence="10">
    <location>
        <begin position="163"/>
        <end position="292"/>
    </location>
</feature>
<dbReference type="InterPro" id="IPR050241">
    <property type="entry name" value="NAD-cap_RNA_hydrolase_NudC"/>
</dbReference>
<dbReference type="Gene3D" id="3.90.79.20">
    <property type="match status" value="1"/>
</dbReference>
<evidence type="ECO:0000256" key="5">
    <source>
        <dbReference type="ARBA" id="ARBA00022723"/>
    </source>
</evidence>
<dbReference type="Proteomes" id="UP000705379">
    <property type="component" value="Unassembled WGS sequence"/>
</dbReference>
<dbReference type="InterPro" id="IPR000086">
    <property type="entry name" value="NUDIX_hydrolase_dom"/>
</dbReference>
<comment type="cofactor">
    <cofactor evidence="1">
        <name>Mg(2+)</name>
        <dbReference type="ChEBI" id="CHEBI:18420"/>
    </cofactor>
</comment>
<dbReference type="Pfam" id="PF00293">
    <property type="entry name" value="NUDIX"/>
    <property type="match status" value="1"/>
</dbReference>
<dbReference type="InterPro" id="IPR015375">
    <property type="entry name" value="NADH_PPase-like_N"/>
</dbReference>
<comment type="caution">
    <text evidence="11">The sequence shown here is derived from an EMBL/GenBank/DDBJ whole genome shotgun (WGS) entry which is preliminary data.</text>
</comment>
<evidence type="ECO:0000313" key="11">
    <source>
        <dbReference type="EMBL" id="MBS8262223.1"/>
    </source>
</evidence>
<dbReference type="NCBIfam" id="NF001299">
    <property type="entry name" value="PRK00241.1"/>
    <property type="match status" value="1"/>
</dbReference>
<dbReference type="CDD" id="cd03429">
    <property type="entry name" value="NUDIX_NADH_pyrophosphatase_Nudt13"/>
    <property type="match status" value="1"/>
</dbReference>
<dbReference type="SUPFAM" id="SSF55811">
    <property type="entry name" value="Nudix"/>
    <property type="match status" value="1"/>
</dbReference>
<comment type="catalytic activity">
    <reaction evidence="9">
        <text>a 5'-end NAD(+)-phospho-ribonucleoside in mRNA + H2O = a 5'-end phospho-adenosine-phospho-ribonucleoside in mRNA + beta-nicotinamide D-ribonucleotide + 2 H(+)</text>
        <dbReference type="Rhea" id="RHEA:60876"/>
        <dbReference type="Rhea" id="RHEA-COMP:15698"/>
        <dbReference type="Rhea" id="RHEA-COMP:15719"/>
        <dbReference type="ChEBI" id="CHEBI:14649"/>
        <dbReference type="ChEBI" id="CHEBI:15377"/>
        <dbReference type="ChEBI" id="CHEBI:15378"/>
        <dbReference type="ChEBI" id="CHEBI:144029"/>
        <dbReference type="ChEBI" id="CHEBI:144051"/>
    </reaction>
    <physiologicalReaction direction="left-to-right" evidence="9">
        <dbReference type="Rhea" id="RHEA:60877"/>
    </physiologicalReaction>
</comment>
<comment type="similarity">
    <text evidence="3">Belongs to the Nudix hydrolase family. NudC subfamily.</text>
</comment>
<dbReference type="InterPro" id="IPR015376">
    <property type="entry name" value="Znr_NADH_PPase"/>
</dbReference>
<dbReference type="PANTHER" id="PTHR42904">
    <property type="entry name" value="NUDIX HYDROLASE, NUDC SUBFAMILY"/>
    <property type="match status" value="1"/>
</dbReference>
<dbReference type="InterPro" id="IPR049734">
    <property type="entry name" value="NudC-like_C"/>
</dbReference>
<dbReference type="EC" id="3.6.1.22" evidence="4"/>
<evidence type="ECO:0000256" key="2">
    <source>
        <dbReference type="ARBA" id="ARBA00001947"/>
    </source>
</evidence>
<dbReference type="GO" id="GO:0006742">
    <property type="term" value="P:NADP+ catabolic process"/>
    <property type="evidence" value="ECO:0007669"/>
    <property type="project" value="TreeGrafter"/>
</dbReference>
<evidence type="ECO:0000313" key="12">
    <source>
        <dbReference type="Proteomes" id="UP000705379"/>
    </source>
</evidence>
<keyword evidence="7" id="KW-0460">Magnesium</keyword>
<dbReference type="AlphaFoldDB" id="A0A944GTV4"/>
<organism evidence="11 12">
    <name type="scientific">Roseibium polysiphoniae</name>
    <dbReference type="NCBI Taxonomy" id="2571221"/>
    <lineage>
        <taxon>Bacteria</taxon>
        <taxon>Pseudomonadati</taxon>
        <taxon>Pseudomonadota</taxon>
        <taxon>Alphaproteobacteria</taxon>
        <taxon>Hyphomicrobiales</taxon>
        <taxon>Stappiaceae</taxon>
        <taxon>Roseibium</taxon>
    </lineage>
</organism>
<dbReference type="GO" id="GO:0019677">
    <property type="term" value="P:NAD+ catabolic process"/>
    <property type="evidence" value="ECO:0007669"/>
    <property type="project" value="TreeGrafter"/>
</dbReference>
<accession>A0A944GTV4</accession>
<reference evidence="11" key="1">
    <citation type="submission" date="2018-08" db="EMBL/GenBank/DDBJ databases">
        <authorList>
            <person name="Jin W."/>
            <person name="Wang H."/>
            <person name="Yang Y."/>
            <person name="Li M."/>
            <person name="Liu J."/>
        </authorList>
    </citation>
    <scope>NUCLEOTIDE SEQUENCE</scope>
    <source>
        <strain evidence="11">AESS21</strain>
    </source>
</reference>
<dbReference type="InterPro" id="IPR020084">
    <property type="entry name" value="NUDIX_hydrolase_CS"/>
</dbReference>
<keyword evidence="5" id="KW-0479">Metal-binding</keyword>
<comment type="cofactor">
    <cofactor evidence="2">
        <name>Zn(2+)</name>
        <dbReference type="ChEBI" id="CHEBI:29105"/>
    </cofactor>
</comment>
<evidence type="ECO:0000256" key="3">
    <source>
        <dbReference type="ARBA" id="ARBA00009595"/>
    </source>
</evidence>
<keyword evidence="6 11" id="KW-0378">Hydrolase</keyword>
<evidence type="ECO:0000256" key="8">
    <source>
        <dbReference type="ARBA" id="ARBA00023027"/>
    </source>
</evidence>
<dbReference type="Pfam" id="PF09297">
    <property type="entry name" value="Zn_ribbon_NUD"/>
    <property type="match status" value="1"/>
</dbReference>
<gene>
    <name evidence="11" type="ORF">DYI23_18485</name>
</gene>
<dbReference type="EMBL" id="QTKU01000005">
    <property type="protein sequence ID" value="MBS8262223.1"/>
    <property type="molecule type" value="Genomic_DNA"/>
</dbReference>
<dbReference type="PROSITE" id="PS00893">
    <property type="entry name" value="NUDIX_BOX"/>
    <property type="match status" value="1"/>
</dbReference>
<dbReference type="GO" id="GO:0005829">
    <property type="term" value="C:cytosol"/>
    <property type="evidence" value="ECO:0007669"/>
    <property type="project" value="TreeGrafter"/>
</dbReference>
<sequence length="304" mass="33794">MSFVDNTIDRQSTKRTDAAWIESRLQAPDAGIVLSTATQLILDTSGPANMRHNLEKALELGALREEMVFLGQKPDGSDPLFATCIEKSDEEIEALDDLTLIDLRTLAIQGDLSAEDTSVLAQARAMIHWHRTHKFCSRCGHPSNLADAGYRRECPSCGGQHFPRTDACVIMLIIDENDRALLGRPPRLPEGIFTTLAGFMEPGETVEQAVRRETMEESGISVGDVWIRSNQPWPFPSNLMLGCYGKATSSEIYLEDDELEACRWCDRAEVQQMIDGTHPNGDKIPPSISIAYQLITDWMDGRIS</sequence>
<dbReference type="GO" id="GO:0046872">
    <property type="term" value="F:metal ion binding"/>
    <property type="evidence" value="ECO:0007669"/>
    <property type="project" value="UniProtKB-KW"/>
</dbReference>
<evidence type="ECO:0000256" key="1">
    <source>
        <dbReference type="ARBA" id="ARBA00001946"/>
    </source>
</evidence>
<proteinExistence type="inferred from homology"/>
<dbReference type="InterPro" id="IPR015797">
    <property type="entry name" value="NUDIX_hydrolase-like_dom_sf"/>
</dbReference>
<dbReference type="Pfam" id="PF09296">
    <property type="entry name" value="NUDIX-like"/>
    <property type="match status" value="1"/>
</dbReference>
<protein>
    <recommendedName>
        <fullName evidence="4">NAD(+) diphosphatase</fullName>
        <ecNumber evidence="4">3.6.1.22</ecNumber>
    </recommendedName>
</protein>
<evidence type="ECO:0000259" key="10">
    <source>
        <dbReference type="PROSITE" id="PS51462"/>
    </source>
</evidence>
<dbReference type="Gene3D" id="3.90.79.10">
    <property type="entry name" value="Nucleoside Triphosphate Pyrophosphohydrolase"/>
    <property type="match status" value="1"/>
</dbReference>
<evidence type="ECO:0000256" key="6">
    <source>
        <dbReference type="ARBA" id="ARBA00022801"/>
    </source>
</evidence>
<evidence type="ECO:0000256" key="9">
    <source>
        <dbReference type="ARBA" id="ARBA00023679"/>
    </source>
</evidence>
<dbReference type="PROSITE" id="PS51462">
    <property type="entry name" value="NUDIX"/>
    <property type="match status" value="1"/>
</dbReference>
<dbReference type="GO" id="GO:0035529">
    <property type="term" value="F:NADH pyrophosphatase activity"/>
    <property type="evidence" value="ECO:0007669"/>
    <property type="project" value="TreeGrafter"/>
</dbReference>
<dbReference type="PANTHER" id="PTHR42904:SF6">
    <property type="entry name" value="NAD-CAPPED RNA HYDROLASE NUDT12"/>
    <property type="match status" value="1"/>
</dbReference>
<evidence type="ECO:0000256" key="7">
    <source>
        <dbReference type="ARBA" id="ARBA00022842"/>
    </source>
</evidence>
<reference evidence="11" key="2">
    <citation type="journal article" date="2021" name="Microorganisms">
        <title>Bacterial Dimethylsulfoniopropionate Biosynthesis in the East China Sea.</title>
        <authorList>
            <person name="Liu J."/>
            <person name="Zhang Y."/>
            <person name="Liu J."/>
            <person name="Zhong H."/>
            <person name="Williams B.T."/>
            <person name="Zheng Y."/>
            <person name="Curson A.R.J."/>
            <person name="Sun C."/>
            <person name="Sun H."/>
            <person name="Song D."/>
            <person name="Wagner Mackenzie B."/>
            <person name="Bermejo Martinez A."/>
            <person name="Todd J.D."/>
            <person name="Zhang X.H."/>
        </authorList>
    </citation>
    <scope>NUCLEOTIDE SEQUENCE</scope>
    <source>
        <strain evidence="11">AESS21</strain>
    </source>
</reference>
<evidence type="ECO:0000256" key="4">
    <source>
        <dbReference type="ARBA" id="ARBA00012381"/>
    </source>
</evidence>
<name>A0A944GTV4_9HYPH</name>
<keyword evidence="8" id="KW-0520">NAD</keyword>